<evidence type="ECO:0000313" key="5">
    <source>
        <dbReference type="Proteomes" id="UP000177269"/>
    </source>
</evidence>
<evidence type="ECO:0000256" key="1">
    <source>
        <dbReference type="ARBA" id="ARBA00022679"/>
    </source>
</evidence>
<dbReference type="PANTHER" id="PTHR43793:SF2">
    <property type="entry name" value="BIFUNCTIONAL PROTEIN HLDE"/>
    <property type="match status" value="1"/>
</dbReference>
<dbReference type="AlphaFoldDB" id="A0A1G2P3J5"/>
<dbReference type="InterPro" id="IPR014729">
    <property type="entry name" value="Rossmann-like_a/b/a_fold"/>
</dbReference>
<dbReference type="InterPro" id="IPR050385">
    <property type="entry name" value="Archaeal_FAD_synthase"/>
</dbReference>
<evidence type="ECO:0000256" key="2">
    <source>
        <dbReference type="ARBA" id="ARBA00022695"/>
    </source>
</evidence>
<dbReference type="Gene3D" id="3.40.50.620">
    <property type="entry name" value="HUPs"/>
    <property type="match status" value="1"/>
</dbReference>
<keyword evidence="2" id="KW-0548">Nucleotidyltransferase</keyword>
<dbReference type="PANTHER" id="PTHR43793">
    <property type="entry name" value="FAD SYNTHASE"/>
    <property type="match status" value="1"/>
</dbReference>
<dbReference type="GO" id="GO:0016779">
    <property type="term" value="F:nucleotidyltransferase activity"/>
    <property type="evidence" value="ECO:0007669"/>
    <property type="project" value="UniProtKB-KW"/>
</dbReference>
<evidence type="ECO:0000313" key="4">
    <source>
        <dbReference type="EMBL" id="OHA42927.1"/>
    </source>
</evidence>
<dbReference type="Proteomes" id="UP000177269">
    <property type="component" value="Unassembled WGS sequence"/>
</dbReference>
<dbReference type="SUPFAM" id="SSF52374">
    <property type="entry name" value="Nucleotidylyl transferase"/>
    <property type="match status" value="1"/>
</dbReference>
<comment type="caution">
    <text evidence="4">The sequence shown here is derived from an EMBL/GenBank/DDBJ whole genome shotgun (WGS) entry which is preliminary data.</text>
</comment>
<keyword evidence="1" id="KW-0808">Transferase</keyword>
<dbReference type="NCBIfam" id="TIGR00125">
    <property type="entry name" value="cyt_tran_rel"/>
    <property type="match status" value="1"/>
</dbReference>
<dbReference type="InterPro" id="IPR004821">
    <property type="entry name" value="Cyt_trans-like"/>
</dbReference>
<evidence type="ECO:0000259" key="3">
    <source>
        <dbReference type="Pfam" id="PF01467"/>
    </source>
</evidence>
<accession>A0A1G2P3J5</accession>
<dbReference type="EMBL" id="MHSK01000003">
    <property type="protein sequence ID" value="OHA42927.1"/>
    <property type="molecule type" value="Genomic_DNA"/>
</dbReference>
<gene>
    <name evidence="4" type="ORF">A3G52_02315</name>
</gene>
<proteinExistence type="predicted"/>
<organism evidence="4 5">
    <name type="scientific">Candidatus Taylorbacteria bacterium RIFCSPLOWO2_12_FULL_43_20</name>
    <dbReference type="NCBI Taxonomy" id="1802332"/>
    <lineage>
        <taxon>Bacteria</taxon>
        <taxon>Candidatus Tayloriibacteriota</taxon>
    </lineage>
</organism>
<reference evidence="4 5" key="1">
    <citation type="journal article" date="2016" name="Nat. Commun.">
        <title>Thousands of microbial genomes shed light on interconnected biogeochemical processes in an aquifer system.</title>
        <authorList>
            <person name="Anantharaman K."/>
            <person name="Brown C.T."/>
            <person name="Hug L.A."/>
            <person name="Sharon I."/>
            <person name="Castelle C.J."/>
            <person name="Probst A.J."/>
            <person name="Thomas B.C."/>
            <person name="Singh A."/>
            <person name="Wilkins M.J."/>
            <person name="Karaoz U."/>
            <person name="Brodie E.L."/>
            <person name="Williams K.H."/>
            <person name="Hubbard S.S."/>
            <person name="Banfield J.F."/>
        </authorList>
    </citation>
    <scope>NUCLEOTIDE SEQUENCE [LARGE SCALE GENOMIC DNA]</scope>
</reference>
<sequence length="150" mass="16896">MKEYDNGKTIFANGIFDLLHPGHIELLKFAKSLGGKLMVGLNSDRSTKILKGPKRPIHNEYKRKMALENLSFVDEVVIFDDVRPTNIICDLMPDIMVKGKESSIEEIRKIDKIPDTVEIVLYPIITDSSGNKISTTNLIKKAQINVVNDK</sequence>
<dbReference type="Pfam" id="PF01467">
    <property type="entry name" value="CTP_transf_like"/>
    <property type="match status" value="1"/>
</dbReference>
<protein>
    <recommendedName>
        <fullName evidence="3">Cytidyltransferase-like domain-containing protein</fullName>
    </recommendedName>
</protein>
<name>A0A1G2P3J5_9BACT</name>
<feature type="domain" description="Cytidyltransferase-like" evidence="3">
    <location>
        <begin position="12"/>
        <end position="140"/>
    </location>
</feature>